<keyword evidence="1" id="KW-0812">Transmembrane</keyword>
<comment type="caution">
    <text evidence="2">The sequence shown here is derived from an EMBL/GenBank/DDBJ whole genome shotgun (WGS) entry which is preliminary data.</text>
</comment>
<dbReference type="Proteomes" id="UP000004063">
    <property type="component" value="Chromosome"/>
</dbReference>
<protein>
    <submittedName>
        <fullName evidence="2">Uncharacterized protein</fullName>
    </submittedName>
</protein>
<keyword evidence="1" id="KW-0472">Membrane</keyword>
<keyword evidence="1" id="KW-1133">Transmembrane helix</keyword>
<feature type="transmembrane region" description="Helical" evidence="1">
    <location>
        <begin position="36"/>
        <end position="54"/>
    </location>
</feature>
<organism evidence="2">
    <name type="scientific">Finegoldia magna ATCC 53516</name>
    <dbReference type="NCBI Taxonomy" id="525282"/>
    <lineage>
        <taxon>Bacteria</taxon>
        <taxon>Bacillati</taxon>
        <taxon>Bacillota</taxon>
        <taxon>Tissierellia</taxon>
        <taxon>Tissierellales</taxon>
        <taxon>Peptoniphilaceae</taxon>
        <taxon>Finegoldia</taxon>
    </lineage>
</organism>
<name>D6S6N3_FINMA</name>
<accession>D6S6N3</accession>
<reference evidence="2" key="1">
    <citation type="submission" date="2010-05" db="EMBL/GenBank/DDBJ databases">
        <authorList>
            <person name="Muzny D."/>
            <person name="Qin X."/>
            <person name="Buhay C."/>
            <person name="Dugan-Rocha S."/>
            <person name="Ding Y."/>
            <person name="Chen G."/>
            <person name="Hawes A."/>
            <person name="Holder M."/>
            <person name="Jhangiani S."/>
            <person name="Johnson A."/>
            <person name="Khan Z."/>
            <person name="Li Z."/>
            <person name="Liu W."/>
            <person name="Liu X."/>
            <person name="Perez L."/>
            <person name="Shen H."/>
            <person name="Wang Q."/>
            <person name="Watt J."/>
            <person name="Xi L."/>
            <person name="Xin Y."/>
            <person name="Zhou J."/>
            <person name="Deng J."/>
            <person name="Jiang H."/>
            <person name="Liu Y."/>
            <person name="Qu J."/>
            <person name="Song X.-Z."/>
            <person name="Zhang L."/>
            <person name="Villasana D."/>
            <person name="Johnson A."/>
            <person name="Liu J."/>
            <person name="Liyanage D."/>
            <person name="Lorensuhewa L."/>
            <person name="Robinson T."/>
            <person name="Song A."/>
            <person name="Song B.-B."/>
            <person name="Dinh H."/>
            <person name="Thornton R."/>
            <person name="Coyle M."/>
            <person name="Francisco L."/>
            <person name="Jackson L."/>
            <person name="Javaid M."/>
            <person name="Korchina V."/>
            <person name="Kovar C."/>
            <person name="Mata R."/>
            <person name="Mathew T."/>
            <person name="Ngo R."/>
            <person name="Nguyen L."/>
            <person name="Nguyen N."/>
            <person name="Okwuonu G."/>
            <person name="Ongeri F."/>
            <person name="Pham C."/>
            <person name="Simmons D."/>
            <person name="Wilczek-Boney K."/>
            <person name="Hale W."/>
            <person name="Jakkamsetti A."/>
            <person name="Pham P."/>
            <person name="Ruth R."/>
            <person name="San Lucas F."/>
            <person name="Warren J."/>
            <person name="Zhang J."/>
            <person name="Zhao Z."/>
            <person name="Zhou C."/>
            <person name="Zhu D."/>
            <person name="Lee S."/>
            <person name="Bess C."/>
            <person name="Blankenburg K."/>
            <person name="Forbes L."/>
            <person name="Fu Q."/>
            <person name="Gubbala S."/>
            <person name="Hirani K."/>
            <person name="Jayaseelan J.C."/>
            <person name="Lara F."/>
            <person name="Munidasa M."/>
            <person name="Palculict T."/>
            <person name="Patil S."/>
            <person name="Pu L.-L."/>
            <person name="Saada N."/>
            <person name="Tang L."/>
            <person name="Weissenberger G."/>
            <person name="Zhu Y."/>
            <person name="Hemphill L."/>
            <person name="Shang Y."/>
            <person name="Youmans B."/>
            <person name="Ayvaz T."/>
            <person name="Ross M."/>
            <person name="Santibanez J."/>
            <person name="Aqrawi P."/>
            <person name="Gross S."/>
            <person name="Joshi V."/>
            <person name="Fowler G."/>
            <person name="Nazareth L."/>
            <person name="Reid J."/>
            <person name="Worley K."/>
            <person name="Petrosino J."/>
            <person name="Highlander S."/>
            <person name="Gibbs R."/>
        </authorList>
    </citation>
    <scope>NUCLEOTIDE SEQUENCE [LARGE SCALE GENOMIC DNA]</scope>
    <source>
        <strain evidence="2">ATCC 53516</strain>
    </source>
</reference>
<dbReference type="STRING" id="525282.HMPREF0391_10105"/>
<proteinExistence type="predicted"/>
<dbReference type="EMBL" id="ACHM02000001">
    <property type="protein sequence ID" value="EFH93737.1"/>
    <property type="molecule type" value="Genomic_DNA"/>
</dbReference>
<gene>
    <name evidence="2" type="ORF">HMPREF0391_10105</name>
</gene>
<evidence type="ECO:0000256" key="1">
    <source>
        <dbReference type="SAM" id="Phobius"/>
    </source>
</evidence>
<evidence type="ECO:0000313" key="2">
    <source>
        <dbReference type="EMBL" id="EFH93737.1"/>
    </source>
</evidence>
<sequence length="87" mass="10291">MDLFNIAGYSVYADWINDKIWIEIMYHLKRLMLLKIEYLIVNAYLISPLGILLIQNGVGGDWVWQKACKWEIMYFTSIGGILHFYRS</sequence>
<dbReference type="HOGENOM" id="CLU_2478798_0_0_9"/>
<dbReference type="AlphaFoldDB" id="D6S6N3"/>